<evidence type="ECO:0000256" key="7">
    <source>
        <dbReference type="ARBA" id="ARBA00033210"/>
    </source>
</evidence>
<reference evidence="11" key="1">
    <citation type="journal article" date="2019" name="Int. J. Syst. Evol. Microbiol.">
        <title>The Global Catalogue of Microorganisms (GCM) 10K type strain sequencing project: providing services to taxonomists for standard genome sequencing and annotation.</title>
        <authorList>
            <consortium name="The Broad Institute Genomics Platform"/>
            <consortium name="The Broad Institute Genome Sequencing Center for Infectious Disease"/>
            <person name="Wu L."/>
            <person name="Ma J."/>
        </authorList>
    </citation>
    <scope>NUCLEOTIDE SEQUENCE [LARGE SCALE GENOMIC DNA]</scope>
    <source>
        <strain evidence="11">JCM 17555</strain>
    </source>
</reference>
<dbReference type="EC" id="3.6.1.41" evidence="3"/>
<protein>
    <recommendedName>
        <fullName evidence="3">bis(5'-nucleosyl)-tetraphosphatase (symmetrical)</fullName>
        <ecNumber evidence="3">3.6.1.41</ecNumber>
    </recommendedName>
    <alternativeName>
        <fullName evidence="6">Ap4A hydrolase</fullName>
    </alternativeName>
    <alternativeName>
        <fullName evidence="5">Diadenosine 5',5'''-P1,P4-tetraphosphate pyrophosphohydrolase</fullName>
    </alternativeName>
    <alternativeName>
        <fullName evidence="7">Diadenosine tetraphosphatase</fullName>
    </alternativeName>
</protein>
<comment type="function">
    <text evidence="1">Hydrolyzes diadenosine 5',5'''-P1,P4-tetraphosphate to yield ADP.</text>
</comment>
<evidence type="ECO:0000313" key="11">
    <source>
        <dbReference type="Proteomes" id="UP001501337"/>
    </source>
</evidence>
<comment type="caution">
    <text evidence="10">The sequence shown here is derived from an EMBL/GenBank/DDBJ whole genome shotgun (WGS) entry which is preliminary data.</text>
</comment>
<sequence length="286" mass="31589">MSFFAIGDIQGCYDGFRTLLDRIHFNPAADTVWLAGDLVNRGPGSLDTLRFVRQHPAFSVVLGNHDLHLLAVAFGGASLRRKDTLRQILDAPDAAELLQWLAQQPLMLTGQSVSGLSLAMTHAGIPPHWTISKTQSLAGELETAIREAAANPDSDHFLRHMYGNEADQWKEALDGTLRLQAIANYLTRMRFIDNDFRMDLNLKEDVDSAPSNLKPWFTYPRPDKVRILFGHWAALEGEAASSYAIALDAGYVWGGHMKAVNIDTITDNNDHVAIEVSAPMEQVPTG</sequence>
<keyword evidence="11" id="KW-1185">Reference proteome</keyword>
<proteinExistence type="inferred from homology"/>
<evidence type="ECO:0000256" key="1">
    <source>
        <dbReference type="ARBA" id="ARBA00003413"/>
    </source>
</evidence>
<dbReference type="PANTHER" id="PTHR40942">
    <property type="match status" value="1"/>
</dbReference>
<dbReference type="NCBIfam" id="TIGR00668">
    <property type="entry name" value="apaH"/>
    <property type="match status" value="1"/>
</dbReference>
<evidence type="ECO:0000256" key="2">
    <source>
        <dbReference type="ARBA" id="ARBA00005419"/>
    </source>
</evidence>
<comment type="catalytic activity">
    <reaction evidence="8">
        <text>P(1),P(4)-bis(5'-adenosyl) tetraphosphate + H2O = 2 ADP + 2 H(+)</text>
        <dbReference type="Rhea" id="RHEA:24252"/>
        <dbReference type="ChEBI" id="CHEBI:15377"/>
        <dbReference type="ChEBI" id="CHEBI:15378"/>
        <dbReference type="ChEBI" id="CHEBI:58141"/>
        <dbReference type="ChEBI" id="CHEBI:456216"/>
        <dbReference type="EC" id="3.6.1.41"/>
    </reaction>
</comment>
<dbReference type="PANTHER" id="PTHR40942:SF4">
    <property type="entry name" value="CYTOCHROME C5"/>
    <property type="match status" value="1"/>
</dbReference>
<dbReference type="SUPFAM" id="SSF56300">
    <property type="entry name" value="Metallo-dependent phosphatases"/>
    <property type="match status" value="1"/>
</dbReference>
<feature type="domain" description="Calcineurin-like phosphoesterase" evidence="9">
    <location>
        <begin position="1"/>
        <end position="163"/>
    </location>
</feature>
<gene>
    <name evidence="10" type="ORF">GCM10022278_25370</name>
</gene>
<evidence type="ECO:0000259" key="9">
    <source>
        <dbReference type="Pfam" id="PF00149"/>
    </source>
</evidence>
<dbReference type="RefSeq" id="WP_344806917.1">
    <property type="nucleotide sequence ID" value="NZ_BAABBO010000011.1"/>
</dbReference>
<dbReference type="PIRSF" id="PIRSF000903">
    <property type="entry name" value="B5n-ttraPtase_sm"/>
    <property type="match status" value="1"/>
</dbReference>
<name>A0ABP7PJ49_9GAMM</name>
<dbReference type="Proteomes" id="UP001501337">
    <property type="component" value="Unassembled WGS sequence"/>
</dbReference>
<accession>A0ABP7PJ49</accession>
<evidence type="ECO:0000256" key="6">
    <source>
        <dbReference type="ARBA" id="ARBA00032248"/>
    </source>
</evidence>
<evidence type="ECO:0000256" key="3">
    <source>
        <dbReference type="ARBA" id="ARBA00012506"/>
    </source>
</evidence>
<dbReference type="Gene3D" id="3.60.21.10">
    <property type="match status" value="1"/>
</dbReference>
<evidence type="ECO:0000256" key="5">
    <source>
        <dbReference type="ARBA" id="ARBA00031248"/>
    </source>
</evidence>
<evidence type="ECO:0000256" key="8">
    <source>
        <dbReference type="ARBA" id="ARBA00049417"/>
    </source>
</evidence>
<dbReference type="Pfam" id="PF00149">
    <property type="entry name" value="Metallophos"/>
    <property type="match status" value="1"/>
</dbReference>
<dbReference type="InterPro" id="IPR004843">
    <property type="entry name" value="Calcineurin-like_PHP"/>
</dbReference>
<comment type="similarity">
    <text evidence="2">Belongs to the Ap4A hydrolase family.</text>
</comment>
<dbReference type="InterPro" id="IPR004617">
    <property type="entry name" value="ApaH"/>
</dbReference>
<dbReference type="InterPro" id="IPR029052">
    <property type="entry name" value="Metallo-depent_PP-like"/>
</dbReference>
<organism evidence="10 11">
    <name type="scientific">Allohahella marinimesophila</name>
    <dbReference type="NCBI Taxonomy" id="1054972"/>
    <lineage>
        <taxon>Bacteria</taxon>
        <taxon>Pseudomonadati</taxon>
        <taxon>Pseudomonadota</taxon>
        <taxon>Gammaproteobacteria</taxon>
        <taxon>Oceanospirillales</taxon>
        <taxon>Hahellaceae</taxon>
        <taxon>Allohahella</taxon>
    </lineage>
</organism>
<keyword evidence="4" id="KW-0378">Hydrolase</keyword>
<dbReference type="EMBL" id="BAABBO010000011">
    <property type="protein sequence ID" value="GAA3966408.1"/>
    <property type="molecule type" value="Genomic_DNA"/>
</dbReference>
<evidence type="ECO:0000313" key="10">
    <source>
        <dbReference type="EMBL" id="GAA3966408.1"/>
    </source>
</evidence>
<dbReference type="NCBIfam" id="NF001204">
    <property type="entry name" value="PRK00166.1"/>
    <property type="match status" value="1"/>
</dbReference>
<evidence type="ECO:0000256" key="4">
    <source>
        <dbReference type="ARBA" id="ARBA00022801"/>
    </source>
</evidence>